<dbReference type="EMBL" id="BMZE01000002">
    <property type="protein sequence ID" value="GHA21439.1"/>
    <property type="molecule type" value="Genomic_DNA"/>
</dbReference>
<dbReference type="SUPFAM" id="SSF51695">
    <property type="entry name" value="PLC-like phosphodiesterases"/>
    <property type="match status" value="1"/>
</dbReference>
<protein>
    <recommendedName>
        <fullName evidence="1">GP-PDE domain-containing protein</fullName>
    </recommendedName>
</protein>
<feature type="domain" description="GP-PDE" evidence="1">
    <location>
        <begin position="24"/>
        <end position="251"/>
    </location>
</feature>
<proteinExistence type="predicted"/>
<dbReference type="InterPro" id="IPR030395">
    <property type="entry name" value="GP_PDE_dom"/>
</dbReference>
<dbReference type="InterPro" id="IPR017946">
    <property type="entry name" value="PLC-like_Pdiesterase_TIM-brl"/>
</dbReference>
<organism evidence="2 3">
    <name type="scientific">Devosia pacifica</name>
    <dbReference type="NCBI Taxonomy" id="1335967"/>
    <lineage>
        <taxon>Bacteria</taxon>
        <taxon>Pseudomonadati</taxon>
        <taxon>Pseudomonadota</taxon>
        <taxon>Alphaproteobacteria</taxon>
        <taxon>Hyphomicrobiales</taxon>
        <taxon>Devosiaceae</taxon>
        <taxon>Devosia</taxon>
    </lineage>
</organism>
<dbReference type="PANTHER" id="PTHR46211">
    <property type="entry name" value="GLYCEROPHOSPHORYL DIESTER PHOSPHODIESTERASE"/>
    <property type="match status" value="1"/>
</dbReference>
<dbReference type="RefSeq" id="WP_189425059.1">
    <property type="nucleotide sequence ID" value="NZ_BMZE01000002.1"/>
</dbReference>
<evidence type="ECO:0000259" key="1">
    <source>
        <dbReference type="PROSITE" id="PS51704"/>
    </source>
</evidence>
<gene>
    <name evidence="2" type="ORF">GCM10007989_15970</name>
</gene>
<dbReference type="Gene3D" id="3.20.20.190">
    <property type="entry name" value="Phosphatidylinositol (PI) phosphodiesterase"/>
    <property type="match status" value="1"/>
</dbReference>
<dbReference type="GO" id="GO:0008081">
    <property type="term" value="F:phosphoric diester hydrolase activity"/>
    <property type="evidence" value="ECO:0007669"/>
    <property type="project" value="InterPro"/>
</dbReference>
<reference evidence="2" key="2">
    <citation type="submission" date="2020-09" db="EMBL/GenBank/DDBJ databases">
        <authorList>
            <person name="Sun Q."/>
            <person name="Kim S."/>
        </authorList>
    </citation>
    <scope>NUCLEOTIDE SEQUENCE</scope>
    <source>
        <strain evidence="2">KCTC 32437</strain>
    </source>
</reference>
<dbReference type="GO" id="GO:0006629">
    <property type="term" value="P:lipid metabolic process"/>
    <property type="evidence" value="ECO:0007669"/>
    <property type="project" value="InterPro"/>
</dbReference>
<evidence type="ECO:0000313" key="3">
    <source>
        <dbReference type="Proteomes" id="UP000646579"/>
    </source>
</evidence>
<keyword evidence="3" id="KW-1185">Reference proteome</keyword>
<accession>A0A918VTD2</accession>
<dbReference type="CDD" id="cd08556">
    <property type="entry name" value="GDPD"/>
    <property type="match status" value="1"/>
</dbReference>
<reference evidence="2" key="1">
    <citation type="journal article" date="2014" name="Int. J. Syst. Evol. Microbiol.">
        <title>Complete genome sequence of Corynebacterium casei LMG S-19264T (=DSM 44701T), isolated from a smear-ripened cheese.</title>
        <authorList>
            <consortium name="US DOE Joint Genome Institute (JGI-PGF)"/>
            <person name="Walter F."/>
            <person name="Albersmeier A."/>
            <person name="Kalinowski J."/>
            <person name="Ruckert C."/>
        </authorList>
    </citation>
    <scope>NUCLEOTIDE SEQUENCE</scope>
    <source>
        <strain evidence="2">KCTC 32437</strain>
    </source>
</reference>
<comment type="caution">
    <text evidence="2">The sequence shown here is derived from an EMBL/GenBank/DDBJ whole genome shotgun (WGS) entry which is preliminary data.</text>
</comment>
<dbReference type="PANTHER" id="PTHR46211:SF1">
    <property type="entry name" value="GLYCEROPHOSPHODIESTER PHOSPHODIESTERASE, CYTOPLASMIC"/>
    <property type="match status" value="1"/>
</dbReference>
<dbReference type="AlphaFoldDB" id="A0A918VTD2"/>
<name>A0A918VTD2_9HYPH</name>
<dbReference type="PROSITE" id="PS51704">
    <property type="entry name" value="GP_PDE"/>
    <property type="match status" value="1"/>
</dbReference>
<dbReference type="Pfam" id="PF03009">
    <property type="entry name" value="GDPD"/>
    <property type="match status" value="1"/>
</dbReference>
<sequence length="257" mass="28413">MSGASGLADFQHRFSWPRTGAALPLCIAHRGASDHARENTLAAFRLASQLGADMWEIDTQLTRDGVVVISHDDHLLRVFGVDARISQLDAAELAALKDVDVPTFAEVAALARALRTGLYIELKAQGSGLKCWRELLTHDQTYAAFGSFDTAQVRELRDAGCQWPLAVLVRIGCGPLAFADKAGADLVHLCWEKDGERPQDKVTNDLCDRIFRSQRHIVLWHEERADILKDMLDLPVLGICTNRPEMMRSGEASRDIA</sequence>
<evidence type="ECO:0000313" key="2">
    <source>
        <dbReference type="EMBL" id="GHA21439.1"/>
    </source>
</evidence>
<dbReference type="Proteomes" id="UP000646579">
    <property type="component" value="Unassembled WGS sequence"/>
</dbReference>